<dbReference type="SMART" id="SM00255">
    <property type="entry name" value="TIR"/>
    <property type="match status" value="1"/>
</dbReference>
<keyword evidence="1" id="KW-0433">Leucine-rich repeat</keyword>
<dbReference type="PANTHER" id="PTHR11017">
    <property type="entry name" value="LEUCINE-RICH REPEAT-CONTAINING PROTEIN"/>
    <property type="match status" value="1"/>
</dbReference>
<dbReference type="EMBL" id="BJWL01000010">
    <property type="protein sequence ID" value="GFY95026.1"/>
    <property type="molecule type" value="Genomic_DNA"/>
</dbReference>
<feature type="domain" description="TIR" evidence="3">
    <location>
        <begin position="895"/>
        <end position="1072"/>
    </location>
</feature>
<dbReference type="Gene3D" id="3.40.50.300">
    <property type="entry name" value="P-loop containing nucleotide triphosphate hydrolases"/>
    <property type="match status" value="2"/>
</dbReference>
<keyword evidence="5" id="KW-1185">Reference proteome</keyword>
<evidence type="ECO:0000256" key="2">
    <source>
        <dbReference type="ARBA" id="ARBA00023027"/>
    </source>
</evidence>
<dbReference type="Gene3D" id="1.10.8.430">
    <property type="entry name" value="Helical domain of apoptotic protease-activating factors"/>
    <property type="match status" value="1"/>
</dbReference>
<proteinExistence type="predicted"/>
<gene>
    <name evidence="4" type="ORF">Acr_10g0004110</name>
</gene>
<dbReference type="InterPro" id="IPR000157">
    <property type="entry name" value="TIR_dom"/>
</dbReference>
<dbReference type="PROSITE" id="PS50104">
    <property type="entry name" value="TIR"/>
    <property type="match status" value="1"/>
</dbReference>
<evidence type="ECO:0000313" key="5">
    <source>
        <dbReference type="Proteomes" id="UP000585474"/>
    </source>
</evidence>
<dbReference type="InterPro" id="IPR035897">
    <property type="entry name" value="Toll_tir_struct_dom_sf"/>
</dbReference>
<comment type="caution">
    <text evidence="4">The sequence shown here is derived from an EMBL/GenBank/DDBJ whole genome shotgun (WGS) entry which is preliminary data.</text>
</comment>
<dbReference type="SUPFAM" id="SSF52540">
    <property type="entry name" value="P-loop containing nucleoside triphosphate hydrolases"/>
    <property type="match status" value="2"/>
</dbReference>
<dbReference type="InterPro" id="IPR042197">
    <property type="entry name" value="Apaf_helical"/>
</dbReference>
<dbReference type="Proteomes" id="UP000585474">
    <property type="component" value="Unassembled WGS sequence"/>
</dbReference>
<accession>A0A7J0F9C6</accession>
<dbReference type="InterPro" id="IPR001611">
    <property type="entry name" value="Leu-rich_rpt"/>
</dbReference>
<dbReference type="PRINTS" id="PR00364">
    <property type="entry name" value="DISEASERSIST"/>
</dbReference>
<dbReference type="Pfam" id="PF01582">
    <property type="entry name" value="TIR"/>
    <property type="match status" value="1"/>
</dbReference>
<reference evidence="4 5" key="1">
    <citation type="submission" date="2019-07" db="EMBL/GenBank/DDBJ databases">
        <title>De Novo Assembly of kiwifruit Actinidia rufa.</title>
        <authorList>
            <person name="Sugita-Konishi S."/>
            <person name="Sato K."/>
            <person name="Mori E."/>
            <person name="Abe Y."/>
            <person name="Kisaki G."/>
            <person name="Hamano K."/>
            <person name="Suezawa K."/>
            <person name="Otani M."/>
            <person name="Fukuda T."/>
            <person name="Manabe T."/>
            <person name="Gomi K."/>
            <person name="Tabuchi M."/>
            <person name="Akimitsu K."/>
            <person name="Kataoka I."/>
        </authorList>
    </citation>
    <scope>NUCLEOTIDE SEQUENCE [LARGE SCALE GENOMIC DNA]</scope>
    <source>
        <strain evidence="5">cv. Fuchu</strain>
    </source>
</reference>
<dbReference type="GO" id="GO:0043531">
    <property type="term" value="F:ADP binding"/>
    <property type="evidence" value="ECO:0007669"/>
    <property type="project" value="InterPro"/>
</dbReference>
<evidence type="ECO:0000259" key="3">
    <source>
        <dbReference type="PROSITE" id="PS50104"/>
    </source>
</evidence>
<sequence length="1593" mass="180846">MGGIGKTTIAKYLYNENFSRFEGSSFLANVREIAKQQDGLIRLQRQLLSDILNGRKEKIYSVDEGIIKIRDSICDKKVLIVLDDVENCFQLDTVLGMRDLISPGSKIVITTRRKGLLKDVQVCKVYRLEKLDSEESFELFSLHAFGQNHPIDDYMEDSKKVVNHCGGLPLAIKILGSSLSGKTLSIWKSQLKKLKAIPDSEIFEKLRLSYDSLQDDHDKDLFLHVACFFVGKDKDLTKLEMHQLLQEMGKEIVHRESPKEPGERSRLWNSKDSINVLKENMGTQKIEGLIVDMRLLKKDESPLDVFDINRKRRFEEVINKSSLSNVWNSVKRYRLGIFYCQLLGTAPGISNPVVLETDAFSRMRKLKLLQLYHVHMSGSYEKFPKGVRWLCWHGFDFKSIPSDFPLESLVVLDMRYSRLINVFSETKFLELLKLLDLSHSDNLANTPNFSKLPNLERLILIDCARLFEVHESIGYLERLVLLNLKDCKNMRKLPRSIAMLKSLETLDISGCSNLEEFPKQIGNLQSLTVLNVDGITINQSLSTGGEVKAWHSFIQFRPLKLKKTPEICWAALPRSLTKLSLANCNLSEDAFPKDLSNLSSLQFLNLSDNPIQSLPDFIRGFTGLQNLCLKSCTRLQSLVRLPKIKELVIIQNTLLEKITFLSLEPIDLHICWGDLDNLLEIMGMFKVEPIEKVDVEIVNNLGLSNLRSPCIPTVKLYSSFARTLLRKLPLQVEDQLEGGDELNVSVVGGARFQVKEVGVRIVYKEEQEEKSIQIQSTSEAAAAQQTILYGNVVPGTASARPARLSFYRLGTHYVNSKLDNCTATFIEFGAKEFLPRHIRASSTNCGITGAFTCFQSHVLFHIASDLLVLDSLVSLEVCSITTVKSQEASSSNSPCSYHVLLSFRGEDTRKTFTDHLYSALVHAGFRTFRYDDGIERGEDMKSALKKAIQESRISIVVFSKDYASSSWCLDELVMILNRKRMSKHMVLPVFYDVDPSQVRKQMGCFAEAFSRHEERFERETVERKKEGKGKIEGWREALREVANLAGMNLSNQADGYESRFIQKIIKVIGDKLSRTVLNMAPYLIGIHSRSENIQLWLEDESTDVVIAAICGMGGIGKTTIAKYLYNLNFSRFEGSSFLAKGTQKIEGLIVDMRLLKKVDSPLGIFGVNRKRHFEEIINKSSLSNVWNSVKRYRFGIFYCHSLGTAPGLSNLIVLETDAFSRMHKLKLLQLYHVHMSGSFEKFPKRLRWLCWHGFHFKSIPSDFPLESLVALDMPYSTLINVFSETKVLELLKLLDLSHSHNLANTPNFSKLPSIERLILIDCARLFLRFMNPSEHMGKVDVEIVNNLGLSNLKTPCIPTVRLYSSLRTALLELPLQMRKLPLQGCHEKHIFSVYLPGSKVPPWFNVTNIGSSISFVVPSLLNFRIQGLCVCSVYEFCNDHNQAVYNQAVYDCWPHTIISNTTKSLVWSHCPWHFGIPEADENMMWLSYWKFENQLEGGDELKVSVVGGEGFHVKEVGVRIVYEEQEEKSIQIQSTSEAAASQQTILYGNVVPGTVSARPVGLNIYRLGTHFKNCRFCPLPHGEPWTLDDPKSQ</sequence>
<organism evidence="4 5">
    <name type="scientific">Actinidia rufa</name>
    <dbReference type="NCBI Taxonomy" id="165716"/>
    <lineage>
        <taxon>Eukaryota</taxon>
        <taxon>Viridiplantae</taxon>
        <taxon>Streptophyta</taxon>
        <taxon>Embryophyta</taxon>
        <taxon>Tracheophyta</taxon>
        <taxon>Spermatophyta</taxon>
        <taxon>Magnoliopsida</taxon>
        <taxon>eudicotyledons</taxon>
        <taxon>Gunneridae</taxon>
        <taxon>Pentapetalae</taxon>
        <taxon>asterids</taxon>
        <taxon>Ericales</taxon>
        <taxon>Actinidiaceae</taxon>
        <taxon>Actinidia</taxon>
    </lineage>
</organism>
<dbReference type="OrthoDB" id="1357022at2759"/>
<dbReference type="FunFam" id="3.40.50.10140:FF:000007">
    <property type="entry name" value="Disease resistance protein (TIR-NBS-LRR class)"/>
    <property type="match status" value="1"/>
</dbReference>
<dbReference type="InterPro" id="IPR044974">
    <property type="entry name" value="Disease_R_plants"/>
</dbReference>
<evidence type="ECO:0000313" key="4">
    <source>
        <dbReference type="EMBL" id="GFY95026.1"/>
    </source>
</evidence>
<dbReference type="PANTHER" id="PTHR11017:SF563">
    <property type="entry name" value="TMV RESISTANCE PROTEIN N-LIKE"/>
    <property type="match status" value="1"/>
</dbReference>
<keyword evidence="2" id="KW-0520">NAD</keyword>
<protein>
    <submittedName>
        <fullName evidence="4">Disease resistance protein (TIR-NBS-LRR class) family</fullName>
    </submittedName>
</protein>
<dbReference type="GO" id="GO:0007165">
    <property type="term" value="P:signal transduction"/>
    <property type="evidence" value="ECO:0007669"/>
    <property type="project" value="InterPro"/>
</dbReference>
<evidence type="ECO:0000256" key="1">
    <source>
        <dbReference type="ARBA" id="ARBA00022614"/>
    </source>
</evidence>
<name>A0A7J0F9C6_9ERIC</name>
<dbReference type="SUPFAM" id="SSF52058">
    <property type="entry name" value="L domain-like"/>
    <property type="match status" value="2"/>
</dbReference>
<dbReference type="InterPro" id="IPR032675">
    <property type="entry name" value="LRR_dom_sf"/>
</dbReference>
<dbReference type="InterPro" id="IPR002182">
    <property type="entry name" value="NB-ARC"/>
</dbReference>
<dbReference type="Pfam" id="PF00931">
    <property type="entry name" value="NB-ARC"/>
    <property type="match status" value="1"/>
</dbReference>
<dbReference type="SUPFAM" id="SSF52200">
    <property type="entry name" value="Toll/Interleukin receptor TIR domain"/>
    <property type="match status" value="1"/>
</dbReference>
<dbReference type="Gene3D" id="3.80.10.10">
    <property type="entry name" value="Ribonuclease Inhibitor"/>
    <property type="match status" value="3"/>
</dbReference>
<dbReference type="GO" id="GO:0006952">
    <property type="term" value="P:defense response"/>
    <property type="evidence" value="ECO:0007669"/>
    <property type="project" value="InterPro"/>
</dbReference>
<dbReference type="PROSITE" id="PS51450">
    <property type="entry name" value="LRR"/>
    <property type="match status" value="1"/>
</dbReference>
<dbReference type="InterPro" id="IPR027417">
    <property type="entry name" value="P-loop_NTPase"/>
</dbReference>
<dbReference type="Gene3D" id="3.40.50.10140">
    <property type="entry name" value="Toll/interleukin-1 receptor homology (TIR) domain"/>
    <property type="match status" value="1"/>
</dbReference>